<dbReference type="EMBL" id="PXOA01000644">
    <property type="protein sequence ID" value="RFU73477.1"/>
    <property type="molecule type" value="Genomic_DNA"/>
</dbReference>
<keyword evidence="3" id="KW-1185">Reference proteome</keyword>
<dbReference type="GO" id="GO:0000428">
    <property type="term" value="C:DNA-directed RNA polymerase complex"/>
    <property type="evidence" value="ECO:0007669"/>
    <property type="project" value="UniProtKB-KW"/>
</dbReference>
<evidence type="ECO:0000313" key="3">
    <source>
        <dbReference type="Proteomes" id="UP000266272"/>
    </source>
</evidence>
<name>A0A395NCE5_TRIAR</name>
<feature type="transmembrane region" description="Helical" evidence="1">
    <location>
        <begin position="51"/>
        <end position="71"/>
    </location>
</feature>
<feature type="transmembrane region" description="Helical" evidence="1">
    <location>
        <begin position="253"/>
        <end position="270"/>
    </location>
</feature>
<dbReference type="OrthoDB" id="4893692at2759"/>
<organism evidence="2 3">
    <name type="scientific">Trichoderma arundinaceum</name>
    <dbReference type="NCBI Taxonomy" id="490622"/>
    <lineage>
        <taxon>Eukaryota</taxon>
        <taxon>Fungi</taxon>
        <taxon>Dikarya</taxon>
        <taxon>Ascomycota</taxon>
        <taxon>Pezizomycotina</taxon>
        <taxon>Sordariomycetes</taxon>
        <taxon>Hypocreomycetidae</taxon>
        <taxon>Hypocreales</taxon>
        <taxon>Hypocreaceae</taxon>
        <taxon>Trichoderma</taxon>
    </lineage>
</organism>
<sequence>FIPLSLLLLLYRLSPHHPPLSTTTTKLFILYTLASQLIIRRISPLSLLRSLILPVLAHVLIAAIYILHYLANAARSAQKALFRIYVQVSQYIELSIEGLAAQLSHPEPPCLEDDFSETSSSCCSCSSNVSGDKIAGSPPWDEIVQVLEDMASPAIAILCKTFSRLQRFERLIMLYMYSLTLSRLYTFTSLYNQAAWSLYITRVRFALLVRRFLEPFFRASSYLVGLGNLYSPIIAVFALHFILLAVLLSIGQVYALLACLLSIFWVLSWLNQVPCK</sequence>
<dbReference type="AlphaFoldDB" id="A0A395NCE5"/>
<reference evidence="2 3" key="1">
    <citation type="journal article" date="2018" name="PLoS Pathog.">
        <title>Evolution of structural diversity of trichothecenes, a family of toxins produced by plant pathogenic and entomopathogenic fungi.</title>
        <authorList>
            <person name="Proctor R.H."/>
            <person name="McCormick S.P."/>
            <person name="Kim H.S."/>
            <person name="Cardoza R.E."/>
            <person name="Stanley A.M."/>
            <person name="Lindo L."/>
            <person name="Kelly A."/>
            <person name="Brown D.W."/>
            <person name="Lee T."/>
            <person name="Vaughan M.M."/>
            <person name="Alexander N.J."/>
            <person name="Busman M."/>
            <person name="Gutierrez S."/>
        </authorList>
    </citation>
    <scope>NUCLEOTIDE SEQUENCE [LARGE SCALE GENOMIC DNA]</scope>
    <source>
        <strain evidence="2 3">IBT 40837</strain>
    </source>
</reference>
<dbReference type="Proteomes" id="UP000266272">
    <property type="component" value="Unassembled WGS sequence"/>
</dbReference>
<proteinExistence type="predicted"/>
<keyword evidence="1" id="KW-0812">Transmembrane</keyword>
<evidence type="ECO:0000256" key="1">
    <source>
        <dbReference type="SAM" id="Phobius"/>
    </source>
</evidence>
<keyword evidence="2" id="KW-0240">DNA-directed RNA polymerase</keyword>
<gene>
    <name evidence="2" type="ORF">TARUN_8762</name>
</gene>
<keyword evidence="1" id="KW-0472">Membrane</keyword>
<accession>A0A395NCE5</accession>
<feature type="non-terminal residue" evidence="2">
    <location>
        <position position="1"/>
    </location>
</feature>
<keyword evidence="1" id="KW-1133">Transmembrane helix</keyword>
<protein>
    <submittedName>
        <fullName evidence="2">Dna-directed rna polymerase ii subunit rpb1</fullName>
    </submittedName>
</protein>
<feature type="transmembrane region" description="Helical" evidence="1">
    <location>
        <begin position="222"/>
        <end position="247"/>
    </location>
</feature>
<evidence type="ECO:0000313" key="2">
    <source>
        <dbReference type="EMBL" id="RFU73477.1"/>
    </source>
</evidence>
<keyword evidence="2" id="KW-0804">Transcription</keyword>
<comment type="caution">
    <text evidence="2">The sequence shown here is derived from an EMBL/GenBank/DDBJ whole genome shotgun (WGS) entry which is preliminary data.</text>
</comment>